<keyword evidence="1" id="KW-1133">Transmembrane helix</keyword>
<dbReference type="RefSeq" id="WP_079269146.1">
    <property type="nucleotide sequence ID" value="NZ_JABTZC010000008.1"/>
</dbReference>
<dbReference type="InterPro" id="IPR021359">
    <property type="entry name" value="DUF2812"/>
</dbReference>
<dbReference type="EMBL" id="CP025043">
    <property type="protein sequence ID" value="AUA18322.1"/>
    <property type="molecule type" value="Genomic_DNA"/>
</dbReference>
<accession>A0A2I5KLS6</accession>
<proteinExistence type="predicted"/>
<dbReference type="Proteomes" id="UP000231863">
    <property type="component" value="Chromosome"/>
</dbReference>
<evidence type="ECO:0000256" key="1">
    <source>
        <dbReference type="SAM" id="Phobius"/>
    </source>
</evidence>
<gene>
    <name evidence="2" type="ORF">CWI26_01760</name>
    <name evidence="3" type="ORF">EI220_09930</name>
</gene>
<keyword evidence="1" id="KW-0812">Transmembrane</keyword>
<feature type="transmembrane region" description="Helical" evidence="1">
    <location>
        <begin position="120"/>
        <end position="136"/>
    </location>
</feature>
<dbReference type="AlphaFoldDB" id="A0A2I5KLS6"/>
<evidence type="ECO:0000313" key="5">
    <source>
        <dbReference type="Proteomes" id="UP000278566"/>
    </source>
</evidence>
<organism evidence="2 4">
    <name type="scientific">Streptococcus suis</name>
    <dbReference type="NCBI Taxonomy" id="1307"/>
    <lineage>
        <taxon>Bacteria</taxon>
        <taxon>Bacillati</taxon>
        <taxon>Bacillota</taxon>
        <taxon>Bacilli</taxon>
        <taxon>Lactobacillales</taxon>
        <taxon>Streptococcaceae</taxon>
        <taxon>Streptococcus</taxon>
    </lineage>
</organism>
<reference evidence="2 4" key="1">
    <citation type="submission" date="2017-11" db="EMBL/GenBank/DDBJ databases">
        <title>Genome analysis of Streptococcus suis serotype chz stain ah681.</title>
        <authorList>
            <person name="Pan Z."/>
            <person name="Zhang Y."/>
            <person name="Ma J."/>
            <person name="Lu P."/>
            <person name="Zhu Y."/>
            <person name="Zhong X."/>
            <person name="Dong W."/>
            <person name="Lu C."/>
            <person name="Yao H."/>
        </authorList>
    </citation>
    <scope>NUCLEOTIDE SEQUENCE [LARGE SCALE GENOMIC DNA]</scope>
    <source>
        <strain evidence="2 4">AH681</strain>
    </source>
</reference>
<feature type="transmembrane region" description="Helical" evidence="1">
    <location>
        <begin position="142"/>
        <end position="161"/>
    </location>
</feature>
<reference evidence="3 5" key="2">
    <citation type="submission" date="2018-11" db="EMBL/GenBank/DDBJ databases">
        <title>Changes in penicillin susceptibility of Streptococcus suis isolates by amino acid alterations in the penicillin-binding protein.</title>
        <authorList>
            <person name="Niemann L."/>
            <person name="Eichhorn I."/>
        </authorList>
    </citation>
    <scope>NUCLEOTIDE SEQUENCE [LARGE SCALE GENOMIC DNA]</scope>
    <source>
        <strain evidence="3 5">IMT40738</strain>
    </source>
</reference>
<evidence type="ECO:0000313" key="3">
    <source>
        <dbReference type="EMBL" id="RRN49133.1"/>
    </source>
</evidence>
<evidence type="ECO:0000313" key="2">
    <source>
        <dbReference type="EMBL" id="AUA18322.1"/>
    </source>
</evidence>
<dbReference type="Pfam" id="PF11193">
    <property type="entry name" value="DUF2812"/>
    <property type="match status" value="1"/>
</dbReference>
<protein>
    <submittedName>
        <fullName evidence="2">DUF2812 domain-containing protein</fullName>
    </submittedName>
</protein>
<sequence>MMETRTECKVFFITDFSQQADYLSEMHRQGWKLVKISWLFFYHFEKCQPEEVVYQVDFKESKNKDRDSYLRMYEDYGWEFVVSCQNFVIFRKVAVKGDLEIYGDRESKVEFVKTIFQRRYLPSLGLYGILLGTSLGSRPSFVLGISIIYIPLLLLLGLRFYRLVKNN</sequence>
<name>A0A2I5KLS6_STRSU</name>
<keyword evidence="1" id="KW-0472">Membrane</keyword>
<dbReference type="EMBL" id="RRZO01000057">
    <property type="protein sequence ID" value="RRN49133.1"/>
    <property type="molecule type" value="Genomic_DNA"/>
</dbReference>
<evidence type="ECO:0000313" key="4">
    <source>
        <dbReference type="Proteomes" id="UP000231863"/>
    </source>
</evidence>
<dbReference type="Proteomes" id="UP000278566">
    <property type="component" value="Unassembled WGS sequence"/>
</dbReference>